<name>A0ABZ2XEK0_9RHOO</name>
<feature type="transmembrane region" description="Helical" evidence="3">
    <location>
        <begin position="107"/>
        <end position="124"/>
    </location>
</feature>
<dbReference type="PROSITE" id="PS50887">
    <property type="entry name" value="GGDEF"/>
    <property type="match status" value="1"/>
</dbReference>
<feature type="transmembrane region" description="Helical" evidence="3">
    <location>
        <begin position="48"/>
        <end position="69"/>
    </location>
</feature>
<evidence type="ECO:0000259" key="4">
    <source>
        <dbReference type="PROSITE" id="PS50887"/>
    </source>
</evidence>
<dbReference type="GO" id="GO:0052621">
    <property type="term" value="F:diguanylate cyclase activity"/>
    <property type="evidence" value="ECO:0007669"/>
    <property type="project" value="UniProtKB-EC"/>
</dbReference>
<proteinExistence type="predicted"/>
<dbReference type="InterPro" id="IPR050469">
    <property type="entry name" value="Diguanylate_Cyclase"/>
</dbReference>
<evidence type="ECO:0000256" key="1">
    <source>
        <dbReference type="ARBA" id="ARBA00012528"/>
    </source>
</evidence>
<evidence type="ECO:0000256" key="2">
    <source>
        <dbReference type="ARBA" id="ARBA00034247"/>
    </source>
</evidence>
<dbReference type="EMBL" id="CP151406">
    <property type="protein sequence ID" value="WZJ21049.1"/>
    <property type="molecule type" value="Genomic_DNA"/>
</dbReference>
<gene>
    <name evidence="5" type="ORF">AADV58_14010</name>
</gene>
<dbReference type="SMART" id="SM00267">
    <property type="entry name" value="GGDEF"/>
    <property type="match status" value="1"/>
</dbReference>
<keyword evidence="5" id="KW-0548">Nucleotidyltransferase</keyword>
<accession>A0ABZ2XEK0</accession>
<keyword evidence="3" id="KW-1133">Transmembrane helix</keyword>
<feature type="transmembrane region" description="Helical" evidence="3">
    <location>
        <begin position="75"/>
        <end position="95"/>
    </location>
</feature>
<dbReference type="NCBIfam" id="TIGR00254">
    <property type="entry name" value="GGDEF"/>
    <property type="match status" value="1"/>
</dbReference>
<dbReference type="EC" id="2.7.7.65" evidence="1"/>
<keyword evidence="3" id="KW-0812">Transmembrane</keyword>
<dbReference type="Gene3D" id="3.30.70.270">
    <property type="match status" value="1"/>
</dbReference>
<dbReference type="Pfam" id="PF00990">
    <property type="entry name" value="GGDEF"/>
    <property type="match status" value="1"/>
</dbReference>
<feature type="transmembrane region" description="Helical" evidence="3">
    <location>
        <begin position="190"/>
        <end position="209"/>
    </location>
</feature>
<comment type="catalytic activity">
    <reaction evidence="2">
        <text>2 GTP = 3',3'-c-di-GMP + 2 diphosphate</text>
        <dbReference type="Rhea" id="RHEA:24898"/>
        <dbReference type="ChEBI" id="CHEBI:33019"/>
        <dbReference type="ChEBI" id="CHEBI:37565"/>
        <dbReference type="ChEBI" id="CHEBI:58805"/>
        <dbReference type="EC" id="2.7.7.65"/>
    </reaction>
</comment>
<keyword evidence="3" id="KW-0472">Membrane</keyword>
<dbReference type="InterPro" id="IPR029787">
    <property type="entry name" value="Nucleotide_cyclase"/>
</dbReference>
<feature type="transmembrane region" description="Helical" evidence="3">
    <location>
        <begin position="144"/>
        <end position="161"/>
    </location>
</feature>
<dbReference type="CDD" id="cd01949">
    <property type="entry name" value="GGDEF"/>
    <property type="match status" value="1"/>
</dbReference>
<keyword evidence="6" id="KW-1185">Reference proteome</keyword>
<sequence>MSSLWQKISKNILAPSQLNGNQILDMLTPAGRTSELRRHAASVIMARVQLIAGLFAILVPLGSIVDLLVFDLKTAANLVGLRILAALVFGVLAWPREVSLTRPYAQALAALLVLLLVPSLFHLFSADMLAAASQTRTQQLVTQLYAYLPTIVLGGLAIFPLTAIEAALLALPVITLSLYGVILSGQMTELAQYGGMLWFMLMMLGVAMFSGMSQCHYMATLVVKAMHDQLTGAYTRRSGEDALALLFRLNNMSGKPLTLAFIDLDRFKSVNDSYGHEAGDRCLRTLSDNIRHALRRSDLLIRWGGEEFVAVLPDTPPEYVGSLLQRMRDMGLGLRPDGQPMTASIGIASSMEANTANWESMVQRADQRMYEAKQRGRDGVVWPDGRWQKLTPVSQTDATTSTAG</sequence>
<dbReference type="Proteomes" id="UP001479520">
    <property type="component" value="Chromosome"/>
</dbReference>
<keyword evidence="5" id="KW-0808">Transferase</keyword>
<dbReference type="RefSeq" id="WP_341743463.1">
    <property type="nucleotide sequence ID" value="NZ_CP151406.1"/>
</dbReference>
<evidence type="ECO:0000256" key="3">
    <source>
        <dbReference type="SAM" id="Phobius"/>
    </source>
</evidence>
<evidence type="ECO:0000313" key="6">
    <source>
        <dbReference type="Proteomes" id="UP001479520"/>
    </source>
</evidence>
<dbReference type="PANTHER" id="PTHR45138:SF9">
    <property type="entry name" value="DIGUANYLATE CYCLASE DGCM-RELATED"/>
    <property type="match status" value="1"/>
</dbReference>
<organism evidence="5 6">
    <name type="scientific">Azonexus hydrophilus</name>
    <dbReference type="NCBI Taxonomy" id="418702"/>
    <lineage>
        <taxon>Bacteria</taxon>
        <taxon>Pseudomonadati</taxon>
        <taxon>Pseudomonadota</taxon>
        <taxon>Betaproteobacteria</taxon>
        <taxon>Rhodocyclales</taxon>
        <taxon>Azonexaceae</taxon>
        <taxon>Azonexus</taxon>
    </lineage>
</organism>
<protein>
    <recommendedName>
        <fullName evidence="1">diguanylate cyclase</fullName>
        <ecNumber evidence="1">2.7.7.65</ecNumber>
    </recommendedName>
</protein>
<evidence type="ECO:0000313" key="5">
    <source>
        <dbReference type="EMBL" id="WZJ21049.1"/>
    </source>
</evidence>
<feature type="transmembrane region" description="Helical" evidence="3">
    <location>
        <begin position="166"/>
        <end position="184"/>
    </location>
</feature>
<feature type="domain" description="GGDEF" evidence="4">
    <location>
        <begin position="255"/>
        <end position="385"/>
    </location>
</feature>
<dbReference type="InterPro" id="IPR000160">
    <property type="entry name" value="GGDEF_dom"/>
</dbReference>
<dbReference type="SUPFAM" id="SSF55073">
    <property type="entry name" value="Nucleotide cyclase"/>
    <property type="match status" value="1"/>
</dbReference>
<dbReference type="InterPro" id="IPR043128">
    <property type="entry name" value="Rev_trsase/Diguanyl_cyclase"/>
</dbReference>
<reference evidence="5 6" key="1">
    <citation type="submission" date="2024-04" db="EMBL/GenBank/DDBJ databases">
        <title>Dissimilatory iodate-reducing microorganisms contribute to the enrichment of iodine in groundwater.</title>
        <authorList>
            <person name="Jiang Z."/>
        </authorList>
    </citation>
    <scope>NUCLEOTIDE SEQUENCE [LARGE SCALE GENOMIC DNA]</scope>
    <source>
        <strain evidence="5 6">NCP973</strain>
    </source>
</reference>
<dbReference type="PANTHER" id="PTHR45138">
    <property type="entry name" value="REGULATORY COMPONENTS OF SENSORY TRANSDUCTION SYSTEM"/>
    <property type="match status" value="1"/>
</dbReference>